<sequence length="355" mass="40699">MTEQNFSENFTDADTYVWDASVWLYIPPILIPVGFCENILAVLVLARPRFSQLPCRITLIAIAIVDMIVLFFGLTRFWTNVLFDTNLQTLSEAVCKMLSPLVISCSHLSSLLVALLSVERFCSVYRPHNRFHTPVDYVGVPVLTFFCFGIFFVYYHYTILTPGIPGTKHDKVCVSTSQTVAIILDLLDTALLCLLPLVVISVNNTFIIYRLYQNTKKLDSYHNTVQFTSRHMTGGSEISSEDQRSCLPQLIRKKPRVTQPSPKMVAFNRQKRITITLLLITSSFVLFTFPFTVVHLSRTVDNERRTSSWNMSWLVTYILVYVNNCLNFPIYIISQPYFYGELKAMMRSGCCHHSF</sequence>
<evidence type="ECO:0000259" key="10">
    <source>
        <dbReference type="PROSITE" id="PS50262"/>
    </source>
</evidence>
<dbReference type="PANTHER" id="PTHR24243">
    <property type="entry name" value="G-PROTEIN COUPLED RECEPTOR"/>
    <property type="match status" value="1"/>
</dbReference>
<gene>
    <name evidence="11" type="ORF">CRM22_005529</name>
</gene>
<evidence type="ECO:0000256" key="9">
    <source>
        <dbReference type="SAM" id="Phobius"/>
    </source>
</evidence>
<feature type="transmembrane region" description="Helical" evidence="9">
    <location>
        <begin position="137"/>
        <end position="157"/>
    </location>
</feature>
<organism evidence="11 12">
    <name type="scientific">Opisthorchis felineus</name>
    <dbReference type="NCBI Taxonomy" id="147828"/>
    <lineage>
        <taxon>Eukaryota</taxon>
        <taxon>Metazoa</taxon>
        <taxon>Spiralia</taxon>
        <taxon>Lophotrochozoa</taxon>
        <taxon>Platyhelminthes</taxon>
        <taxon>Trematoda</taxon>
        <taxon>Digenea</taxon>
        <taxon>Opisthorchiida</taxon>
        <taxon>Opisthorchiata</taxon>
        <taxon>Opisthorchiidae</taxon>
        <taxon>Opisthorchis</taxon>
    </lineage>
</organism>
<evidence type="ECO:0000256" key="6">
    <source>
        <dbReference type="ARBA" id="ARBA00023170"/>
    </source>
</evidence>
<proteinExistence type="inferred from homology"/>
<evidence type="ECO:0000256" key="3">
    <source>
        <dbReference type="ARBA" id="ARBA00022989"/>
    </source>
</evidence>
<dbReference type="STRING" id="147828.A0A4V3SEV5"/>
<keyword evidence="7 8" id="KW-0807">Transducer</keyword>
<evidence type="ECO:0000256" key="2">
    <source>
        <dbReference type="ARBA" id="ARBA00022692"/>
    </source>
</evidence>
<keyword evidence="12" id="KW-1185">Reference proteome</keyword>
<name>A0A4V3SEV5_OPIFE</name>
<evidence type="ECO:0000313" key="12">
    <source>
        <dbReference type="Proteomes" id="UP000308267"/>
    </source>
</evidence>
<dbReference type="SUPFAM" id="SSF81321">
    <property type="entry name" value="Family A G protein-coupled receptor-like"/>
    <property type="match status" value="1"/>
</dbReference>
<dbReference type="PROSITE" id="PS50262">
    <property type="entry name" value="G_PROTEIN_RECEP_F1_2"/>
    <property type="match status" value="1"/>
</dbReference>
<comment type="caution">
    <text evidence="11">The sequence shown here is derived from an EMBL/GenBank/DDBJ whole genome shotgun (WGS) entry which is preliminary data.</text>
</comment>
<dbReference type="GO" id="GO:0005886">
    <property type="term" value="C:plasma membrane"/>
    <property type="evidence" value="ECO:0007669"/>
    <property type="project" value="TreeGrafter"/>
</dbReference>
<protein>
    <recommendedName>
        <fullName evidence="10">G-protein coupled receptors family 1 profile domain-containing protein</fullName>
    </recommendedName>
</protein>
<evidence type="ECO:0000313" key="11">
    <source>
        <dbReference type="EMBL" id="TGZ66074.1"/>
    </source>
</evidence>
<feature type="domain" description="G-protein coupled receptors family 1 profile" evidence="10">
    <location>
        <begin position="37"/>
        <end position="331"/>
    </location>
</feature>
<dbReference type="PRINTS" id="PR00237">
    <property type="entry name" value="GPCRRHODOPSN"/>
</dbReference>
<feature type="transmembrane region" description="Helical" evidence="9">
    <location>
        <begin position="57"/>
        <end position="78"/>
    </location>
</feature>
<evidence type="ECO:0000256" key="1">
    <source>
        <dbReference type="ARBA" id="ARBA00004141"/>
    </source>
</evidence>
<dbReference type="AlphaFoldDB" id="A0A4V3SEV5"/>
<keyword evidence="5 9" id="KW-0472">Membrane</keyword>
<keyword evidence="3 9" id="KW-1133">Transmembrane helix</keyword>
<evidence type="ECO:0000256" key="4">
    <source>
        <dbReference type="ARBA" id="ARBA00023040"/>
    </source>
</evidence>
<dbReference type="InterPro" id="IPR000276">
    <property type="entry name" value="GPCR_Rhodpsn"/>
</dbReference>
<dbReference type="CDD" id="cd00637">
    <property type="entry name" value="7tm_classA_rhodopsin-like"/>
    <property type="match status" value="1"/>
</dbReference>
<reference evidence="11 12" key="1">
    <citation type="journal article" date="2019" name="BMC Genomics">
        <title>New insights from Opisthorchis felineus genome: update on genomics of the epidemiologically important liver flukes.</title>
        <authorList>
            <person name="Ershov N.I."/>
            <person name="Mordvinov V.A."/>
            <person name="Prokhortchouk E.B."/>
            <person name="Pakharukova M.Y."/>
            <person name="Gunbin K.V."/>
            <person name="Ustyantsev K."/>
            <person name="Genaev M.A."/>
            <person name="Blinov A.G."/>
            <person name="Mazur A."/>
            <person name="Boulygina E."/>
            <person name="Tsygankova S."/>
            <person name="Khrameeva E."/>
            <person name="Chekanov N."/>
            <person name="Fan G."/>
            <person name="Xiao A."/>
            <person name="Zhang H."/>
            <person name="Xu X."/>
            <person name="Yang H."/>
            <person name="Solovyev V."/>
            <person name="Lee S.M."/>
            <person name="Liu X."/>
            <person name="Afonnikov D.A."/>
            <person name="Skryabin K.G."/>
        </authorList>
    </citation>
    <scope>NUCLEOTIDE SEQUENCE [LARGE SCALE GENOMIC DNA]</scope>
    <source>
        <strain evidence="11">AK-0245</strain>
        <tissue evidence="11">Whole organism</tissue>
    </source>
</reference>
<evidence type="ECO:0000256" key="7">
    <source>
        <dbReference type="ARBA" id="ARBA00023224"/>
    </source>
</evidence>
<accession>A0A4V3SEV5</accession>
<feature type="transmembrane region" description="Helical" evidence="9">
    <location>
        <begin position="98"/>
        <end position="116"/>
    </location>
</feature>
<keyword evidence="2 8" id="KW-0812">Transmembrane</keyword>
<keyword evidence="4 8" id="KW-0297">G-protein coupled receptor</keyword>
<dbReference type="PROSITE" id="PS00237">
    <property type="entry name" value="G_PROTEIN_RECEP_F1_1"/>
    <property type="match status" value="1"/>
</dbReference>
<keyword evidence="6 8" id="KW-0675">Receptor</keyword>
<dbReference type="Gene3D" id="1.20.1070.10">
    <property type="entry name" value="Rhodopsin 7-helix transmembrane proteins"/>
    <property type="match status" value="1"/>
</dbReference>
<evidence type="ECO:0000256" key="8">
    <source>
        <dbReference type="RuleBase" id="RU000688"/>
    </source>
</evidence>
<feature type="transmembrane region" description="Helical" evidence="9">
    <location>
        <begin position="189"/>
        <end position="212"/>
    </location>
</feature>
<dbReference type="InterPro" id="IPR017452">
    <property type="entry name" value="GPCR_Rhodpsn_7TM"/>
</dbReference>
<dbReference type="GO" id="GO:0004930">
    <property type="term" value="F:G protein-coupled receptor activity"/>
    <property type="evidence" value="ECO:0007669"/>
    <property type="project" value="UniProtKB-KW"/>
</dbReference>
<feature type="transmembrane region" description="Helical" evidence="9">
    <location>
        <begin position="314"/>
        <end position="338"/>
    </location>
</feature>
<dbReference type="Proteomes" id="UP000308267">
    <property type="component" value="Unassembled WGS sequence"/>
</dbReference>
<feature type="transmembrane region" description="Helical" evidence="9">
    <location>
        <begin position="273"/>
        <end position="294"/>
    </location>
</feature>
<dbReference type="Pfam" id="PF00001">
    <property type="entry name" value="7tm_1"/>
    <property type="match status" value="1"/>
</dbReference>
<feature type="transmembrane region" description="Helical" evidence="9">
    <location>
        <begin position="22"/>
        <end position="45"/>
    </location>
</feature>
<evidence type="ECO:0000256" key="5">
    <source>
        <dbReference type="ARBA" id="ARBA00023136"/>
    </source>
</evidence>
<comment type="subcellular location">
    <subcellularLocation>
        <location evidence="1">Membrane</location>
        <topology evidence="1">Multi-pass membrane protein</topology>
    </subcellularLocation>
</comment>
<dbReference type="PANTHER" id="PTHR24243:SF230">
    <property type="entry name" value="G-PROTEIN COUPLED RECEPTORS FAMILY 1 PROFILE DOMAIN-CONTAINING PROTEIN"/>
    <property type="match status" value="1"/>
</dbReference>
<comment type="similarity">
    <text evidence="8">Belongs to the G-protein coupled receptor 1 family.</text>
</comment>
<dbReference type="EMBL" id="SJOL01006467">
    <property type="protein sequence ID" value="TGZ66074.1"/>
    <property type="molecule type" value="Genomic_DNA"/>
</dbReference>
<dbReference type="OrthoDB" id="9983318at2759"/>